<name>A0ABT7VWE7_9GAMM</name>
<sequence>TSPIGEYLLHLWKSWDTFMPSPFSMEGIQWLYDKYIKMFEYPASLGIFALAAGLFFVGCITLLAHRKGALFLLTVPFVVVLATSYFEKYPFADRMILFLVPVMYLIIAEAVIQIQVKLLSYKILICDGCRSNHFICRRCQLPDLLSSTSSRNQARF</sequence>
<comment type="caution">
    <text evidence="2">The sequence shown here is derived from an EMBL/GenBank/DDBJ whole genome shotgun (WGS) entry which is preliminary data.</text>
</comment>
<proteinExistence type="predicted"/>
<feature type="transmembrane region" description="Helical" evidence="1">
    <location>
        <begin position="41"/>
        <end position="63"/>
    </location>
</feature>
<evidence type="ECO:0008006" key="4">
    <source>
        <dbReference type="Google" id="ProtNLM"/>
    </source>
</evidence>
<evidence type="ECO:0000313" key="2">
    <source>
        <dbReference type="EMBL" id="MDM8563899.1"/>
    </source>
</evidence>
<protein>
    <recommendedName>
        <fullName evidence="4">EpsG family protein</fullName>
    </recommendedName>
</protein>
<feature type="transmembrane region" description="Helical" evidence="1">
    <location>
        <begin position="92"/>
        <end position="112"/>
    </location>
</feature>
<evidence type="ECO:0000313" key="3">
    <source>
        <dbReference type="Proteomes" id="UP001171945"/>
    </source>
</evidence>
<keyword evidence="1" id="KW-1133">Transmembrane helix</keyword>
<feature type="non-terminal residue" evidence="2">
    <location>
        <position position="1"/>
    </location>
</feature>
<keyword evidence="1" id="KW-0812">Transmembrane</keyword>
<reference evidence="2" key="1">
    <citation type="submission" date="2023-06" db="EMBL/GenBank/DDBJ databases">
        <title>Uncultivated large filamentous bacteria from sulfidic sediments reveal new species and different genomic features in energy metabolism and defense.</title>
        <authorList>
            <person name="Fonseca A."/>
        </authorList>
    </citation>
    <scope>NUCLEOTIDE SEQUENCE</scope>
    <source>
        <strain evidence="2">HSG4</strain>
    </source>
</reference>
<evidence type="ECO:0000256" key="1">
    <source>
        <dbReference type="SAM" id="Phobius"/>
    </source>
</evidence>
<feature type="transmembrane region" description="Helical" evidence="1">
    <location>
        <begin position="70"/>
        <end position="86"/>
    </location>
</feature>
<accession>A0ABT7VWE7</accession>
<dbReference type="EMBL" id="JAUCGM010000950">
    <property type="protein sequence ID" value="MDM8563899.1"/>
    <property type="molecule type" value="Genomic_DNA"/>
</dbReference>
<dbReference type="Proteomes" id="UP001171945">
    <property type="component" value="Unassembled WGS sequence"/>
</dbReference>
<organism evidence="2 3">
    <name type="scientific">Candidatus Marithioploca araucensis</name>
    <dbReference type="NCBI Taxonomy" id="70273"/>
    <lineage>
        <taxon>Bacteria</taxon>
        <taxon>Pseudomonadati</taxon>
        <taxon>Pseudomonadota</taxon>
        <taxon>Gammaproteobacteria</taxon>
        <taxon>Thiotrichales</taxon>
        <taxon>Thiotrichaceae</taxon>
        <taxon>Candidatus Marithioploca</taxon>
    </lineage>
</organism>
<keyword evidence="1" id="KW-0472">Membrane</keyword>
<keyword evidence="3" id="KW-1185">Reference proteome</keyword>
<gene>
    <name evidence="2" type="ORF">QUF54_11150</name>
</gene>